<dbReference type="AlphaFoldDB" id="A0A0R1NHY0"/>
<feature type="transmembrane region" description="Helical" evidence="2">
    <location>
        <begin position="6"/>
        <end position="37"/>
    </location>
</feature>
<dbReference type="RefSeq" id="WP_056949674.1">
    <property type="nucleotide sequence ID" value="NZ_AZEB01000042.1"/>
</dbReference>
<reference evidence="3 4" key="1">
    <citation type="journal article" date="2015" name="Genome Announc.">
        <title>Expanding the biotechnology potential of lactobacilli through comparative genomics of 213 strains and associated genera.</title>
        <authorList>
            <person name="Sun Z."/>
            <person name="Harris H.M."/>
            <person name="McCann A."/>
            <person name="Guo C."/>
            <person name="Argimon S."/>
            <person name="Zhang W."/>
            <person name="Yang X."/>
            <person name="Jeffery I.B."/>
            <person name="Cooney J.C."/>
            <person name="Kagawa T.F."/>
            <person name="Liu W."/>
            <person name="Song Y."/>
            <person name="Salvetti E."/>
            <person name="Wrobel A."/>
            <person name="Rasinkangas P."/>
            <person name="Parkhill J."/>
            <person name="Rea M.C."/>
            <person name="O'Sullivan O."/>
            <person name="Ritari J."/>
            <person name="Douillard F.P."/>
            <person name="Paul Ross R."/>
            <person name="Yang R."/>
            <person name="Briner A.E."/>
            <person name="Felis G.E."/>
            <person name="de Vos W.M."/>
            <person name="Barrangou R."/>
            <person name="Klaenhammer T.R."/>
            <person name="Caufield P.W."/>
            <person name="Cui Y."/>
            <person name="Zhang H."/>
            <person name="O'Toole P.W."/>
        </authorList>
    </citation>
    <scope>NUCLEOTIDE SEQUENCE [LARGE SCALE GENOMIC DNA]</scope>
    <source>
        <strain evidence="3 4">DSM 19906</strain>
    </source>
</reference>
<evidence type="ECO:0008006" key="5">
    <source>
        <dbReference type="Google" id="ProtNLM"/>
    </source>
</evidence>
<keyword evidence="2" id="KW-0812">Transmembrane</keyword>
<gene>
    <name evidence="3" type="ORF">FC98_GL002064</name>
</gene>
<accession>A0A0R1NHY0</accession>
<proteinExistence type="predicted"/>
<sequence>MGCAGLLVILFFIAIISTFGWQILLVAGIGFLIYYFVSNKGTKPKQHVSKVSPKKEPSRNYVQATLVTKQKAASDVPKPVKKPEITSDAQVDPKASPDSNSNISEVDTEADDDIYSDPKQLIMDDPYTRSGKVKMDDFDLQIYHEERSKLKLDNDQPNPVFEKLYVNIPESTKKILWIANGPHKNFEYFPPSAAKQVHGYIEAHDELSALFETDELEPGTPESFRGQLDLFNTYSSFTPKQRYHYLEWLSNPHAGEEFQYPWLLYQGMERHMVLKNLDVAFHWVEFIVYTLDYVELGGYLFSDTLYAYAKFKKIKYMRALIDPKDLDSRDLLLYKLLIEAPFDADDVSYWMWKVGLPENDLDFTTLKEYTALRSYYLPLAIQSLYGTLNFKFPSTLKPKIYINSGIGENEVKSGFNQYFFGNISTDLERQRIMWVQPMNESDEFKNAIKELVHTTAEFIRIEFKRRKEKGLKIRNAKVKNMYNPFADQTDKN</sequence>
<name>A0A0R1NHY0_9LACO</name>
<feature type="region of interest" description="Disordered" evidence="1">
    <location>
        <begin position="69"/>
        <end position="110"/>
    </location>
</feature>
<evidence type="ECO:0000313" key="3">
    <source>
        <dbReference type="EMBL" id="KRL20013.1"/>
    </source>
</evidence>
<dbReference type="Proteomes" id="UP000051439">
    <property type="component" value="Unassembled WGS sequence"/>
</dbReference>
<dbReference type="PATRIC" id="fig|1423766.4.peg.2143"/>
<comment type="caution">
    <text evidence="3">The sequence shown here is derived from an EMBL/GenBank/DDBJ whole genome shotgun (WGS) entry which is preliminary data.</text>
</comment>
<keyword evidence="2" id="KW-1133">Transmembrane helix</keyword>
<evidence type="ECO:0000256" key="1">
    <source>
        <dbReference type="SAM" id="MobiDB-lite"/>
    </source>
</evidence>
<evidence type="ECO:0000313" key="4">
    <source>
        <dbReference type="Proteomes" id="UP000051439"/>
    </source>
</evidence>
<keyword evidence="2" id="KW-0472">Membrane</keyword>
<organism evidence="3 4">
    <name type="scientific">Lentilactobacillus kisonensis DSM 19906 = JCM 15041</name>
    <dbReference type="NCBI Taxonomy" id="1423766"/>
    <lineage>
        <taxon>Bacteria</taxon>
        <taxon>Bacillati</taxon>
        <taxon>Bacillota</taxon>
        <taxon>Bacilli</taxon>
        <taxon>Lactobacillales</taxon>
        <taxon>Lactobacillaceae</taxon>
        <taxon>Lentilactobacillus</taxon>
    </lineage>
</organism>
<protein>
    <recommendedName>
        <fullName evidence="5">TerB N-terminal domain-containing protein</fullName>
    </recommendedName>
</protein>
<dbReference type="EMBL" id="AZEB01000042">
    <property type="protein sequence ID" value="KRL20013.1"/>
    <property type="molecule type" value="Genomic_DNA"/>
</dbReference>
<evidence type="ECO:0000256" key="2">
    <source>
        <dbReference type="SAM" id="Phobius"/>
    </source>
</evidence>
<keyword evidence="4" id="KW-1185">Reference proteome</keyword>